<dbReference type="Proteomes" id="UP001642483">
    <property type="component" value="Unassembled WGS sequence"/>
</dbReference>
<evidence type="ECO:0000313" key="3">
    <source>
        <dbReference type="Proteomes" id="UP001642483"/>
    </source>
</evidence>
<name>A0ABP0GNC1_CLALP</name>
<feature type="compositionally biased region" description="Basic residues" evidence="1">
    <location>
        <begin position="281"/>
        <end position="291"/>
    </location>
</feature>
<gene>
    <name evidence="2" type="ORF">CVLEPA_LOCUS26540</name>
</gene>
<feature type="region of interest" description="Disordered" evidence="1">
    <location>
        <begin position="116"/>
        <end position="299"/>
    </location>
</feature>
<feature type="compositionally biased region" description="Acidic residues" evidence="1">
    <location>
        <begin position="129"/>
        <end position="138"/>
    </location>
</feature>
<comment type="caution">
    <text evidence="2">The sequence shown here is derived from an EMBL/GenBank/DDBJ whole genome shotgun (WGS) entry which is preliminary data.</text>
</comment>
<feature type="region of interest" description="Disordered" evidence="1">
    <location>
        <begin position="360"/>
        <end position="389"/>
    </location>
</feature>
<feature type="compositionally biased region" description="Basic residues" evidence="1">
    <location>
        <begin position="363"/>
        <end position="372"/>
    </location>
</feature>
<protein>
    <recommendedName>
        <fullName evidence="4">Shugoshin C-terminal domain-containing protein</fullName>
    </recommendedName>
</protein>
<keyword evidence="3" id="KW-1185">Reference proteome</keyword>
<proteinExistence type="predicted"/>
<feature type="region of interest" description="Disordered" evidence="1">
    <location>
        <begin position="1"/>
        <end position="39"/>
    </location>
</feature>
<sequence length="440" mass="50070">MKEKVDIKNSLSNQLTPKLGAKSLKRRRPRLTGKDSEVERSAQELLNALRGELPSELKGFEPLPAIQPQCGADENVDNFNKKKKEKYSNNNDVTMIDVSLTGYTDVEKKNPLFASGRRRNTLISANTMGEDEIEDEEEKGNRGSRRKINGREFSSFGDFSEEFENKKKNFTRRSKRREPQIDATSSSCTLEESKDVLEDEEVSLTPPRKRPDPSNSTMDTPIRNLSLRDTSSDFPSSNPRRKERRNRRTSILDEESQMTGTSSDCLKIPHHNDSLDDPHNLRRRRPRRSRRPTLGATSESAIDCGVSDVTSVFSDDLNETYDPTFGDVTARRKDSKCSISGNLFDSNDVMEDLDNTAGIFTSPKRHKKRSQRRLTEHENEDADDLFSSANQRSLSRMSKYGSNDVNKHDSSFSNDVMTNYARRRCSKYLPPLSENSTKFS</sequence>
<accession>A0ABP0GNC1</accession>
<feature type="compositionally biased region" description="Basic and acidic residues" evidence="1">
    <location>
        <begin position="270"/>
        <end position="280"/>
    </location>
</feature>
<dbReference type="EMBL" id="CAWYQH010000130">
    <property type="protein sequence ID" value="CAK8693234.1"/>
    <property type="molecule type" value="Genomic_DNA"/>
</dbReference>
<organism evidence="2 3">
    <name type="scientific">Clavelina lepadiformis</name>
    <name type="common">Light-bulb sea squirt</name>
    <name type="synonym">Ascidia lepadiformis</name>
    <dbReference type="NCBI Taxonomy" id="159417"/>
    <lineage>
        <taxon>Eukaryota</taxon>
        <taxon>Metazoa</taxon>
        <taxon>Chordata</taxon>
        <taxon>Tunicata</taxon>
        <taxon>Ascidiacea</taxon>
        <taxon>Aplousobranchia</taxon>
        <taxon>Clavelinidae</taxon>
        <taxon>Clavelina</taxon>
    </lineage>
</organism>
<feature type="compositionally biased region" description="Polar residues" evidence="1">
    <location>
        <begin position="227"/>
        <end position="238"/>
    </location>
</feature>
<feature type="compositionally biased region" description="Basic residues" evidence="1">
    <location>
        <begin position="239"/>
        <end position="248"/>
    </location>
</feature>
<reference evidence="2 3" key="1">
    <citation type="submission" date="2024-02" db="EMBL/GenBank/DDBJ databases">
        <authorList>
            <person name="Daric V."/>
            <person name="Darras S."/>
        </authorList>
    </citation>
    <scope>NUCLEOTIDE SEQUENCE [LARGE SCALE GENOMIC DNA]</scope>
</reference>
<evidence type="ECO:0000256" key="1">
    <source>
        <dbReference type="SAM" id="MobiDB-lite"/>
    </source>
</evidence>
<evidence type="ECO:0008006" key="4">
    <source>
        <dbReference type="Google" id="ProtNLM"/>
    </source>
</evidence>
<evidence type="ECO:0000313" key="2">
    <source>
        <dbReference type="EMBL" id="CAK8693234.1"/>
    </source>
</evidence>